<feature type="signal peptide" evidence="19">
    <location>
        <begin position="1"/>
        <end position="16"/>
    </location>
</feature>
<dbReference type="SMART" id="SM01217">
    <property type="entry name" value="Fn3_like"/>
    <property type="match status" value="1"/>
</dbReference>
<dbReference type="EMBL" id="JADNRY010000088">
    <property type="protein sequence ID" value="KAF9066399.1"/>
    <property type="molecule type" value="Genomic_DNA"/>
</dbReference>
<dbReference type="GO" id="GO:0009251">
    <property type="term" value="P:glucan catabolic process"/>
    <property type="evidence" value="ECO:0007669"/>
    <property type="project" value="TreeGrafter"/>
</dbReference>
<dbReference type="Pfam" id="PF14310">
    <property type="entry name" value="Fn3-like"/>
    <property type="match status" value="1"/>
</dbReference>
<dbReference type="InterPro" id="IPR002772">
    <property type="entry name" value="Glyco_hydro_3_C"/>
</dbReference>
<dbReference type="InterPro" id="IPR013783">
    <property type="entry name" value="Ig-like_fold"/>
</dbReference>
<keyword evidence="12" id="KW-0624">Polysaccharide degradation</keyword>
<evidence type="ECO:0000313" key="22">
    <source>
        <dbReference type="Proteomes" id="UP000772434"/>
    </source>
</evidence>
<keyword evidence="10" id="KW-0119">Carbohydrate metabolism</keyword>
<evidence type="ECO:0000256" key="14">
    <source>
        <dbReference type="ARBA" id="ARBA00039579"/>
    </source>
</evidence>
<dbReference type="InterPro" id="IPR017853">
    <property type="entry name" value="GH"/>
</dbReference>
<dbReference type="InterPro" id="IPR036881">
    <property type="entry name" value="Glyco_hydro_3_C_sf"/>
</dbReference>
<reference evidence="21" key="1">
    <citation type="submission" date="2020-11" db="EMBL/GenBank/DDBJ databases">
        <authorList>
            <consortium name="DOE Joint Genome Institute"/>
            <person name="Ahrendt S."/>
            <person name="Riley R."/>
            <person name="Andreopoulos W."/>
            <person name="Labutti K."/>
            <person name="Pangilinan J."/>
            <person name="Ruiz-Duenas F.J."/>
            <person name="Barrasa J.M."/>
            <person name="Sanchez-Garcia M."/>
            <person name="Camarero S."/>
            <person name="Miyauchi S."/>
            <person name="Serrano A."/>
            <person name="Linde D."/>
            <person name="Babiker R."/>
            <person name="Drula E."/>
            <person name="Ayuso-Fernandez I."/>
            <person name="Pacheco R."/>
            <person name="Padilla G."/>
            <person name="Ferreira P."/>
            <person name="Barriuso J."/>
            <person name="Kellner H."/>
            <person name="Castanera R."/>
            <person name="Alfaro M."/>
            <person name="Ramirez L."/>
            <person name="Pisabarro A.G."/>
            <person name="Kuo A."/>
            <person name="Tritt A."/>
            <person name="Lipzen A."/>
            <person name="He G."/>
            <person name="Yan M."/>
            <person name="Ng V."/>
            <person name="Cullen D."/>
            <person name="Martin F."/>
            <person name="Rosso M.-N."/>
            <person name="Henrissat B."/>
            <person name="Hibbett D."/>
            <person name="Martinez A.T."/>
            <person name="Grigoriev I.V."/>
        </authorList>
    </citation>
    <scope>NUCLEOTIDE SEQUENCE</scope>
    <source>
        <strain evidence="21">AH 40177</strain>
    </source>
</reference>
<dbReference type="Gene3D" id="2.60.40.10">
    <property type="entry name" value="Immunoglobulins"/>
    <property type="match status" value="1"/>
</dbReference>
<evidence type="ECO:0000256" key="1">
    <source>
        <dbReference type="ARBA" id="ARBA00000448"/>
    </source>
</evidence>
<evidence type="ECO:0000259" key="20">
    <source>
        <dbReference type="SMART" id="SM01217"/>
    </source>
</evidence>
<dbReference type="PRINTS" id="PR00133">
    <property type="entry name" value="GLHYDRLASE3"/>
</dbReference>
<dbReference type="PANTHER" id="PTHR42715">
    <property type="entry name" value="BETA-GLUCOSIDASE"/>
    <property type="match status" value="1"/>
</dbReference>
<evidence type="ECO:0000256" key="13">
    <source>
        <dbReference type="ARBA" id="ARBA00024983"/>
    </source>
</evidence>
<evidence type="ECO:0000256" key="9">
    <source>
        <dbReference type="ARBA" id="ARBA00023180"/>
    </source>
</evidence>
<keyword evidence="9" id="KW-0325">Glycoprotein</keyword>
<evidence type="ECO:0000256" key="2">
    <source>
        <dbReference type="ARBA" id="ARBA00004613"/>
    </source>
</evidence>
<dbReference type="GO" id="GO:0008422">
    <property type="term" value="F:beta-glucosidase activity"/>
    <property type="evidence" value="ECO:0007669"/>
    <property type="project" value="UniProtKB-EC"/>
</dbReference>
<dbReference type="Pfam" id="PF00933">
    <property type="entry name" value="Glyco_hydro_3"/>
    <property type="match status" value="1"/>
</dbReference>
<comment type="subcellular location">
    <subcellularLocation>
        <location evidence="2">Secreted</location>
    </subcellularLocation>
</comment>
<comment type="pathway">
    <text evidence="3">Glycan metabolism; cellulose degradation.</text>
</comment>
<keyword evidence="8" id="KW-0378">Hydrolase</keyword>
<evidence type="ECO:0000256" key="3">
    <source>
        <dbReference type="ARBA" id="ARBA00004987"/>
    </source>
</evidence>
<dbReference type="OrthoDB" id="416222at2759"/>
<dbReference type="Gene3D" id="3.40.50.1700">
    <property type="entry name" value="Glycoside hydrolase family 3 C-terminal domain"/>
    <property type="match status" value="1"/>
</dbReference>
<dbReference type="InterPro" id="IPR050288">
    <property type="entry name" value="Cellulose_deg_GH3"/>
</dbReference>
<comment type="catalytic activity">
    <reaction evidence="1">
        <text>Hydrolysis of terminal, non-reducing beta-D-glucosyl residues with release of beta-D-glucose.</text>
        <dbReference type="EC" id="3.2.1.21"/>
    </reaction>
</comment>
<evidence type="ECO:0000256" key="16">
    <source>
        <dbReference type="ARBA" id="ARBA00041601"/>
    </source>
</evidence>
<name>A0A9P5PNC5_9AGAR</name>
<feature type="chain" id="PRO_5040434811" description="Probable beta-glucosidase G" evidence="19">
    <location>
        <begin position="17"/>
        <end position="856"/>
    </location>
</feature>
<dbReference type="EC" id="3.2.1.21" evidence="5"/>
<evidence type="ECO:0000256" key="6">
    <source>
        <dbReference type="ARBA" id="ARBA00022525"/>
    </source>
</evidence>
<dbReference type="AlphaFoldDB" id="A0A9P5PNC5"/>
<dbReference type="InterPro" id="IPR001764">
    <property type="entry name" value="Glyco_hydro_3_N"/>
</dbReference>
<feature type="region of interest" description="Disordered" evidence="18">
    <location>
        <begin position="18"/>
        <end position="109"/>
    </location>
</feature>
<evidence type="ECO:0000256" key="15">
    <source>
        <dbReference type="ARBA" id="ARBA00041276"/>
    </source>
</evidence>
<dbReference type="InterPro" id="IPR026891">
    <property type="entry name" value="Fn3-like"/>
</dbReference>
<evidence type="ECO:0000256" key="18">
    <source>
        <dbReference type="SAM" id="MobiDB-lite"/>
    </source>
</evidence>
<evidence type="ECO:0000256" key="4">
    <source>
        <dbReference type="ARBA" id="ARBA00005336"/>
    </source>
</evidence>
<gene>
    <name evidence="21" type="ORF">BDP27DRAFT_1423921</name>
</gene>
<feature type="compositionally biased region" description="Low complexity" evidence="18">
    <location>
        <begin position="71"/>
        <end position="89"/>
    </location>
</feature>
<evidence type="ECO:0000256" key="8">
    <source>
        <dbReference type="ARBA" id="ARBA00022801"/>
    </source>
</evidence>
<evidence type="ECO:0000256" key="12">
    <source>
        <dbReference type="ARBA" id="ARBA00023326"/>
    </source>
</evidence>
<dbReference type="InterPro" id="IPR036962">
    <property type="entry name" value="Glyco_hydro_3_N_sf"/>
</dbReference>
<dbReference type="SUPFAM" id="SSF51445">
    <property type="entry name" value="(Trans)glycosidases"/>
    <property type="match status" value="1"/>
</dbReference>
<keyword evidence="6" id="KW-0964">Secreted</keyword>
<dbReference type="Pfam" id="PF01915">
    <property type="entry name" value="Glyco_hydro_3_C"/>
    <property type="match status" value="1"/>
</dbReference>
<evidence type="ECO:0000256" key="17">
    <source>
        <dbReference type="ARBA" id="ARBA00041808"/>
    </source>
</evidence>
<dbReference type="Proteomes" id="UP000772434">
    <property type="component" value="Unassembled WGS sequence"/>
</dbReference>
<sequence>MKLQVLFLVLVASAHAVSDHAPEPGPATAHAAKPGPPAPVHPDKDDSPAHAHPAKPSPPAHTQPAQPSPPVVSTSSPTSSAQPSESSPATVLPPPDALDSGNSAKWIAPGANGGKSWSNAFAKAQAVVMQMTIEEMANLTTGTDGLCVGNTGSVPRLNIPSLCLEDGPVGVRGAHGVSQFPAGLTSAATWDRDLIYARSKAMGQEFHDQGVHIPLAPVTGGPLGRSVLNGRAWEGTFADPYACGEASYQAVAGMLNSSVAPVAKHFIAYEQETFRDQYSAFPAPDQAAQLPISSNVDDKTTHEVYLWAFTEAVRAGTSHIMCSYNRINDTHACANAYSLNYLLKTELNFQGSVVSDWGGQWDNVDSARNGLDMGMPGFGYGGFFGSFWGSNMVDMVNNGTITEQVLRDKVIRILTSYYHLGMDINPLPDVGFNALFPLSYFPDRFRNVRKPGTTDLIREIGSSSVTLLKNTGGLPLNNPQRIAVLGNDASDNVLGVNACGSYGSGCDYQNLNGTLTTGGGSGSSFAPYIITPIDALKQRAIETGAEIGAVISQSGSAAETAAISELLRTADATLVFVNRYSAEAVDIPDLSIPEDQDFLIAQAVNYSSNVVLVIHSTGVVDIEKWVENENVTAIVMAYLPGQEAGGGLIPVLYGDISPSGKLPWTWGKSIDDYPPNGIIDDPVFSPEVNFTEGAFIDYRWFDQKNITPRYEFGFGLSYTTFDYSELVIDCTGSSDNTSYMATAEKFAESDGTNSLYDVLFTASAVITNSGNVIGSEVAQLYISIPEEGQPIRMLRGFDKVKDIKAGACATASFAIRRKDVSVWSVVDQQWYVPNGTFTIAVGGSSRNLPLSATWTP</sequence>
<dbReference type="PANTHER" id="PTHR42715:SF12">
    <property type="entry name" value="BETA-GLUCOSIDASE G-RELATED"/>
    <property type="match status" value="1"/>
</dbReference>
<evidence type="ECO:0000256" key="11">
    <source>
        <dbReference type="ARBA" id="ARBA00023295"/>
    </source>
</evidence>
<dbReference type="FunFam" id="3.20.20.300:FF:000002">
    <property type="entry name" value="Probable beta-glucosidase"/>
    <property type="match status" value="1"/>
</dbReference>
<comment type="similarity">
    <text evidence="4">Belongs to the glycosyl hydrolase 3 family.</text>
</comment>
<dbReference type="GO" id="GO:0005576">
    <property type="term" value="C:extracellular region"/>
    <property type="evidence" value="ECO:0007669"/>
    <property type="project" value="UniProtKB-SubCell"/>
</dbReference>
<evidence type="ECO:0000256" key="5">
    <source>
        <dbReference type="ARBA" id="ARBA00012744"/>
    </source>
</evidence>
<keyword evidence="22" id="KW-1185">Reference proteome</keyword>
<dbReference type="Gene3D" id="3.20.20.300">
    <property type="entry name" value="Glycoside hydrolase, family 3, N-terminal domain"/>
    <property type="match status" value="1"/>
</dbReference>
<evidence type="ECO:0000256" key="19">
    <source>
        <dbReference type="SAM" id="SignalP"/>
    </source>
</evidence>
<evidence type="ECO:0000256" key="7">
    <source>
        <dbReference type="ARBA" id="ARBA00022729"/>
    </source>
</evidence>
<comment type="caution">
    <text evidence="21">The sequence shown here is derived from an EMBL/GenBank/DDBJ whole genome shotgun (WGS) entry which is preliminary data.</text>
</comment>
<feature type="domain" description="Fibronectin type III-like" evidence="20">
    <location>
        <begin position="776"/>
        <end position="845"/>
    </location>
</feature>
<protein>
    <recommendedName>
        <fullName evidence="14">Probable beta-glucosidase G</fullName>
        <ecNumber evidence="5">3.2.1.21</ecNumber>
    </recommendedName>
    <alternativeName>
        <fullName evidence="15">Beta-D-glucoside glucohydrolase G</fullName>
    </alternativeName>
    <alternativeName>
        <fullName evidence="16">Cellobiase G</fullName>
    </alternativeName>
    <alternativeName>
        <fullName evidence="17">Gentiobiase G</fullName>
    </alternativeName>
</protein>
<keyword evidence="7 19" id="KW-0732">Signal</keyword>
<dbReference type="SUPFAM" id="SSF52279">
    <property type="entry name" value="Beta-D-glucan exohydrolase, C-terminal domain"/>
    <property type="match status" value="1"/>
</dbReference>
<evidence type="ECO:0000256" key="10">
    <source>
        <dbReference type="ARBA" id="ARBA00023277"/>
    </source>
</evidence>
<comment type="function">
    <text evidence="13">Beta-glucosidases are one of a number of cellulolytic enzymes involved in the degradation of cellulosic biomass. Catalyzes the last step releasing glucose from the inhibitory cellobiose.</text>
</comment>
<proteinExistence type="inferred from homology"/>
<organism evidence="21 22">
    <name type="scientific">Rhodocollybia butyracea</name>
    <dbReference type="NCBI Taxonomy" id="206335"/>
    <lineage>
        <taxon>Eukaryota</taxon>
        <taxon>Fungi</taxon>
        <taxon>Dikarya</taxon>
        <taxon>Basidiomycota</taxon>
        <taxon>Agaricomycotina</taxon>
        <taxon>Agaricomycetes</taxon>
        <taxon>Agaricomycetidae</taxon>
        <taxon>Agaricales</taxon>
        <taxon>Marasmiineae</taxon>
        <taxon>Omphalotaceae</taxon>
        <taxon>Rhodocollybia</taxon>
    </lineage>
</organism>
<accession>A0A9P5PNC5</accession>
<keyword evidence="11" id="KW-0326">Glycosidase</keyword>
<feature type="compositionally biased region" description="Pro residues" evidence="18">
    <location>
        <begin position="55"/>
        <end position="70"/>
    </location>
</feature>
<evidence type="ECO:0000313" key="21">
    <source>
        <dbReference type="EMBL" id="KAF9066399.1"/>
    </source>
</evidence>